<dbReference type="InterPro" id="IPR050275">
    <property type="entry name" value="PGM_Phosphatase"/>
</dbReference>
<dbReference type="OrthoDB" id="9781415at2"/>
<dbReference type="GO" id="GO:0016791">
    <property type="term" value="F:phosphatase activity"/>
    <property type="evidence" value="ECO:0007669"/>
    <property type="project" value="TreeGrafter"/>
</dbReference>
<dbReference type="RefSeq" id="WP_073288792.1">
    <property type="nucleotide sequence ID" value="NZ_FRCP01000014.1"/>
</dbReference>
<dbReference type="Pfam" id="PF00300">
    <property type="entry name" value="His_Phos_1"/>
    <property type="match status" value="1"/>
</dbReference>
<dbReference type="Gene3D" id="3.40.50.1240">
    <property type="entry name" value="Phosphoglycerate mutase-like"/>
    <property type="match status" value="1"/>
</dbReference>
<dbReference type="PANTHER" id="PTHR48100:SF59">
    <property type="entry name" value="ADENOSYLCOBALAMIN_ALPHA-RIBAZOLE PHOSPHATASE"/>
    <property type="match status" value="1"/>
</dbReference>
<gene>
    <name evidence="1" type="ORF">SAMN02746066_02824</name>
</gene>
<dbReference type="SMART" id="SM00855">
    <property type="entry name" value="PGAM"/>
    <property type="match status" value="1"/>
</dbReference>
<dbReference type="SUPFAM" id="SSF53254">
    <property type="entry name" value="Phosphoglycerate mutase-like"/>
    <property type="match status" value="1"/>
</dbReference>
<dbReference type="EMBL" id="FRCP01000014">
    <property type="protein sequence ID" value="SHM66639.1"/>
    <property type="molecule type" value="Genomic_DNA"/>
</dbReference>
<dbReference type="CDD" id="cd07067">
    <property type="entry name" value="HP_PGM_like"/>
    <property type="match status" value="1"/>
</dbReference>
<sequence length="192" mass="22760">MTTVYFVRHAEPNYNNHDDELRELTEKGLEDRKLVTEYLSDKSIDVVLSSPYKRAVDTVMDFASYYSMTIEKIYDFRERKVDSEWIEDFIGFCKRQWADFNYKYTDGETLAEVQKRNISALKQVLEQYENKNIVIGSHGTALSTIINYYDPTYGFEEFDKIRQLMPWIVKLTFVGKKLIDMESVNVFEMLNE</sequence>
<keyword evidence="2" id="KW-1185">Reference proteome</keyword>
<reference evidence="1 2" key="1">
    <citation type="submission" date="2016-11" db="EMBL/GenBank/DDBJ databases">
        <authorList>
            <person name="Jaros S."/>
            <person name="Januszkiewicz K."/>
            <person name="Wedrychowicz H."/>
        </authorList>
    </citation>
    <scope>NUCLEOTIDE SEQUENCE [LARGE SCALE GENOMIC DNA]</scope>
    <source>
        <strain evidence="1 2">DSM 15930</strain>
    </source>
</reference>
<dbReference type="PANTHER" id="PTHR48100">
    <property type="entry name" value="BROAD-SPECIFICITY PHOSPHATASE YOR283W-RELATED"/>
    <property type="match status" value="1"/>
</dbReference>
<evidence type="ECO:0000313" key="2">
    <source>
        <dbReference type="Proteomes" id="UP000184038"/>
    </source>
</evidence>
<name>A0A1M7KNT9_9FIRM</name>
<dbReference type="InterPro" id="IPR029033">
    <property type="entry name" value="His_PPase_superfam"/>
</dbReference>
<dbReference type="GO" id="GO:0005737">
    <property type="term" value="C:cytoplasm"/>
    <property type="evidence" value="ECO:0007669"/>
    <property type="project" value="TreeGrafter"/>
</dbReference>
<protein>
    <submittedName>
        <fullName evidence="1">2,3-bisphosphoglycerate-dependent phosphoglycerate mutase</fullName>
    </submittedName>
</protein>
<evidence type="ECO:0000313" key="1">
    <source>
        <dbReference type="EMBL" id="SHM66639.1"/>
    </source>
</evidence>
<dbReference type="InterPro" id="IPR013078">
    <property type="entry name" value="His_Pase_superF_clade-1"/>
</dbReference>
<proteinExistence type="predicted"/>
<organism evidence="1 2">
    <name type="scientific">Anaerosporobacter mobilis DSM 15930</name>
    <dbReference type="NCBI Taxonomy" id="1120996"/>
    <lineage>
        <taxon>Bacteria</taxon>
        <taxon>Bacillati</taxon>
        <taxon>Bacillota</taxon>
        <taxon>Clostridia</taxon>
        <taxon>Lachnospirales</taxon>
        <taxon>Lachnospiraceae</taxon>
        <taxon>Anaerosporobacter</taxon>
    </lineage>
</organism>
<dbReference type="AlphaFoldDB" id="A0A1M7KNT9"/>
<accession>A0A1M7KNT9</accession>
<dbReference type="Proteomes" id="UP000184038">
    <property type="component" value="Unassembled WGS sequence"/>
</dbReference>
<dbReference type="STRING" id="1120996.SAMN02746066_02824"/>